<accession>A0A2D0N1R7</accession>
<name>A0A2D0N1R7_FLAN2</name>
<comment type="caution">
    <text evidence="1">The sequence shown here is derived from an EMBL/GenBank/DDBJ whole genome shotgun (WGS) entry which is preliminary data.</text>
</comment>
<dbReference type="EMBL" id="PDUD01000040">
    <property type="protein sequence ID" value="PHN02407.1"/>
    <property type="molecule type" value="Genomic_DNA"/>
</dbReference>
<dbReference type="Proteomes" id="UP000223913">
    <property type="component" value="Unassembled WGS sequence"/>
</dbReference>
<organism evidence="1 2">
    <name type="scientific">Flavilitoribacter nigricans (strain ATCC 23147 / DSM 23189 / NBRC 102662 / NCIMB 1420 / SS-2)</name>
    <name type="common">Lewinella nigricans</name>
    <dbReference type="NCBI Taxonomy" id="1122177"/>
    <lineage>
        <taxon>Bacteria</taxon>
        <taxon>Pseudomonadati</taxon>
        <taxon>Bacteroidota</taxon>
        <taxon>Saprospiria</taxon>
        <taxon>Saprospirales</taxon>
        <taxon>Lewinellaceae</taxon>
        <taxon>Flavilitoribacter</taxon>
    </lineage>
</organism>
<reference evidence="1 2" key="1">
    <citation type="submission" date="2017-10" db="EMBL/GenBank/DDBJ databases">
        <title>The draft genome sequence of Lewinella nigricans NBRC 102662.</title>
        <authorList>
            <person name="Wang K."/>
        </authorList>
    </citation>
    <scope>NUCLEOTIDE SEQUENCE [LARGE SCALE GENOMIC DNA]</scope>
    <source>
        <strain evidence="1 2">NBRC 102662</strain>
    </source>
</reference>
<dbReference type="OrthoDB" id="646919at2"/>
<evidence type="ECO:0000313" key="1">
    <source>
        <dbReference type="EMBL" id="PHN02407.1"/>
    </source>
</evidence>
<sequence length="221" mass="26005">MAIDGSAGKDRSGYWDRFRSRLLRDFEAIFGVSYQIWVINTSDEAELFLWENWQRLYLLVDTLLRTSRDDAFIRTYQSFEFENKWLGFGRMKWNETNNQKWTSKYRSIAYQNRKLQFFNTEIWAPDWNTCIKNGRGPDVFINVYHHETIKEIREGIVIAIPRSAARSKDALLKLTIEALSDAIPQSTIATVDRHWNPGKGFVNRVEDMNAQELLKIVNGNR</sequence>
<keyword evidence="2" id="KW-1185">Reference proteome</keyword>
<protein>
    <submittedName>
        <fullName evidence="1">Uncharacterized protein</fullName>
    </submittedName>
</protein>
<dbReference type="RefSeq" id="WP_099154154.1">
    <property type="nucleotide sequence ID" value="NZ_PDUD01000040.1"/>
</dbReference>
<dbReference type="AlphaFoldDB" id="A0A2D0N1R7"/>
<proteinExistence type="predicted"/>
<evidence type="ECO:0000313" key="2">
    <source>
        <dbReference type="Proteomes" id="UP000223913"/>
    </source>
</evidence>
<gene>
    <name evidence="1" type="ORF">CRP01_32000</name>
</gene>